<name>A0A9Q3KJ74_9BASI</name>
<protein>
    <submittedName>
        <fullName evidence="1">Uncharacterized protein</fullName>
    </submittedName>
</protein>
<comment type="caution">
    <text evidence="1">The sequence shown here is derived from an EMBL/GenBank/DDBJ whole genome shotgun (WGS) entry which is preliminary data.</text>
</comment>
<accession>A0A9Q3KJ74</accession>
<evidence type="ECO:0000313" key="1">
    <source>
        <dbReference type="EMBL" id="MBW0580764.1"/>
    </source>
</evidence>
<sequence>MEARWGRMQEQQNEANQPAWDVLAKIIGGEGKHGSFQISPMENHMSETQLFTLFGEPNEVRKAGQELGNLKMSKSDHVCLYKLEKLKVNNWRLGERVCIEEDKHQGYWISLTAFKNSWMLLWSWIPGTMRGKRKRVVTSHWFQSLKASSRLIFKKASP</sequence>
<organism evidence="1 2">
    <name type="scientific">Austropuccinia psidii MF-1</name>
    <dbReference type="NCBI Taxonomy" id="1389203"/>
    <lineage>
        <taxon>Eukaryota</taxon>
        <taxon>Fungi</taxon>
        <taxon>Dikarya</taxon>
        <taxon>Basidiomycota</taxon>
        <taxon>Pucciniomycotina</taxon>
        <taxon>Pucciniomycetes</taxon>
        <taxon>Pucciniales</taxon>
        <taxon>Sphaerophragmiaceae</taxon>
        <taxon>Austropuccinia</taxon>
    </lineage>
</organism>
<keyword evidence="2" id="KW-1185">Reference proteome</keyword>
<dbReference type="EMBL" id="AVOT02108324">
    <property type="protein sequence ID" value="MBW0580764.1"/>
    <property type="molecule type" value="Genomic_DNA"/>
</dbReference>
<proteinExistence type="predicted"/>
<evidence type="ECO:0000313" key="2">
    <source>
        <dbReference type="Proteomes" id="UP000765509"/>
    </source>
</evidence>
<dbReference type="Proteomes" id="UP000765509">
    <property type="component" value="Unassembled WGS sequence"/>
</dbReference>
<reference evidence="1" key="1">
    <citation type="submission" date="2021-03" db="EMBL/GenBank/DDBJ databases">
        <title>Draft genome sequence of rust myrtle Austropuccinia psidii MF-1, a brazilian biotype.</title>
        <authorList>
            <person name="Quecine M.C."/>
            <person name="Pachon D.M.R."/>
            <person name="Bonatelli M.L."/>
            <person name="Correr F.H."/>
            <person name="Franceschini L.M."/>
            <person name="Leite T.F."/>
            <person name="Margarido G.R.A."/>
            <person name="Almeida C.A."/>
            <person name="Ferrarezi J.A."/>
            <person name="Labate C.A."/>
        </authorList>
    </citation>
    <scope>NUCLEOTIDE SEQUENCE</scope>
    <source>
        <strain evidence="1">MF-1</strain>
    </source>
</reference>
<gene>
    <name evidence="1" type="ORF">O181_120479</name>
</gene>
<dbReference type="AlphaFoldDB" id="A0A9Q3KJ74"/>